<evidence type="ECO:0000256" key="2">
    <source>
        <dbReference type="SAM" id="Coils"/>
    </source>
</evidence>
<accession>A0A8J7LAR3</accession>
<feature type="domain" description="NACHT N-terminal Helical" evidence="4">
    <location>
        <begin position="53"/>
        <end position="260"/>
    </location>
</feature>
<dbReference type="AlphaFoldDB" id="A0A8J7LAR3"/>
<comment type="caution">
    <text evidence="5">The sequence shown here is derived from an EMBL/GenBank/DDBJ whole genome shotgun (WGS) entry which is preliminary data.</text>
</comment>
<evidence type="ECO:0000259" key="3">
    <source>
        <dbReference type="Pfam" id="PF05729"/>
    </source>
</evidence>
<keyword evidence="6" id="KW-1185">Reference proteome</keyword>
<dbReference type="InterPro" id="IPR001646">
    <property type="entry name" value="5peptide_repeat"/>
</dbReference>
<dbReference type="InterPro" id="IPR019734">
    <property type="entry name" value="TPR_rpt"/>
</dbReference>
<protein>
    <submittedName>
        <fullName evidence="5">Pentapeptide repeat-containing protein</fullName>
    </submittedName>
</protein>
<feature type="domain" description="NACHT" evidence="3">
    <location>
        <begin position="304"/>
        <end position="461"/>
    </location>
</feature>
<feature type="repeat" description="TPR" evidence="1">
    <location>
        <begin position="993"/>
        <end position="1026"/>
    </location>
</feature>
<name>A0A8J7LAR3_9NOST</name>
<dbReference type="SUPFAM" id="SSF52540">
    <property type="entry name" value="P-loop containing nucleoside triphosphate hydrolases"/>
    <property type="match status" value="1"/>
</dbReference>
<dbReference type="Pfam" id="PF22735">
    <property type="entry name" value="NNH3"/>
    <property type="match status" value="1"/>
</dbReference>
<evidence type="ECO:0000313" key="5">
    <source>
        <dbReference type="EMBL" id="MBH8566944.1"/>
    </source>
</evidence>
<dbReference type="InterPro" id="IPR054568">
    <property type="entry name" value="NNH3"/>
</dbReference>
<keyword evidence="1" id="KW-0802">TPR repeat</keyword>
<dbReference type="SUPFAM" id="SSF48452">
    <property type="entry name" value="TPR-like"/>
    <property type="match status" value="1"/>
</dbReference>
<dbReference type="SUPFAM" id="SSF141571">
    <property type="entry name" value="Pentapeptide repeat-like"/>
    <property type="match status" value="1"/>
</dbReference>
<reference evidence="5 6" key="1">
    <citation type="journal article" date="2021" name="Int. J. Syst. Evol. Microbiol.">
        <title>Amazonocrinis nigriterrae gen. nov., sp. nov., Atlanticothrix silvestris gen. nov., sp. nov. and Dendronalium phyllosphericum gen. nov., sp. nov., nostocacean cyanobacteria from Brazilian environments.</title>
        <authorList>
            <person name="Alvarenga D.O."/>
            <person name="Andreote A.P.D."/>
            <person name="Branco L.H.Z."/>
            <person name="Delbaje E."/>
            <person name="Cruz R.B."/>
            <person name="Varani A.M."/>
            <person name="Fiore M.F."/>
        </authorList>
    </citation>
    <scope>NUCLEOTIDE SEQUENCE [LARGE SCALE GENOMIC DNA]</scope>
    <source>
        <strain evidence="5 6">CENA67</strain>
    </source>
</reference>
<dbReference type="EMBL" id="JAECZC010000108">
    <property type="protein sequence ID" value="MBH8566944.1"/>
    <property type="molecule type" value="Genomic_DNA"/>
</dbReference>
<dbReference type="Proteomes" id="UP000632766">
    <property type="component" value="Unassembled WGS sequence"/>
</dbReference>
<dbReference type="InterPro" id="IPR007111">
    <property type="entry name" value="NACHT_NTPase"/>
</dbReference>
<dbReference type="InterPro" id="IPR027417">
    <property type="entry name" value="P-loop_NTPase"/>
</dbReference>
<dbReference type="PROSITE" id="PS50005">
    <property type="entry name" value="TPR"/>
    <property type="match status" value="1"/>
</dbReference>
<dbReference type="RefSeq" id="WP_198128676.1">
    <property type="nucleotide sequence ID" value="NZ_JAECZC010000108.1"/>
</dbReference>
<organism evidence="5 6">
    <name type="scientific">Amazonocrinis nigriterrae CENA67</name>
    <dbReference type="NCBI Taxonomy" id="2794033"/>
    <lineage>
        <taxon>Bacteria</taxon>
        <taxon>Bacillati</taxon>
        <taxon>Cyanobacteriota</taxon>
        <taxon>Cyanophyceae</taxon>
        <taxon>Nostocales</taxon>
        <taxon>Nostocaceae</taxon>
        <taxon>Amazonocrinis</taxon>
        <taxon>Amazonocrinis nigriterrae</taxon>
    </lineage>
</organism>
<dbReference type="InterPro" id="IPR011990">
    <property type="entry name" value="TPR-like_helical_dom_sf"/>
</dbReference>
<feature type="coiled-coil region" evidence="2">
    <location>
        <begin position="341"/>
        <end position="368"/>
    </location>
</feature>
<evidence type="ECO:0000256" key="1">
    <source>
        <dbReference type="PROSITE-ProRule" id="PRU00339"/>
    </source>
</evidence>
<keyword evidence="2" id="KW-0175">Coiled coil</keyword>
<dbReference type="Pfam" id="PF00805">
    <property type="entry name" value="Pentapeptide"/>
    <property type="match status" value="3"/>
</dbReference>
<dbReference type="InterPro" id="IPR051082">
    <property type="entry name" value="Pentapeptide-BTB/POZ_domain"/>
</dbReference>
<dbReference type="PANTHER" id="PTHR14136">
    <property type="entry name" value="BTB_POZ DOMAIN-CONTAINING PROTEIN KCTD9"/>
    <property type="match status" value="1"/>
</dbReference>
<dbReference type="Gene3D" id="3.40.50.300">
    <property type="entry name" value="P-loop containing nucleotide triphosphate hydrolases"/>
    <property type="match status" value="1"/>
</dbReference>
<dbReference type="Pfam" id="PF05729">
    <property type="entry name" value="NACHT"/>
    <property type="match status" value="1"/>
</dbReference>
<gene>
    <name evidence="5" type="ORF">I8748_33175</name>
</gene>
<evidence type="ECO:0000259" key="4">
    <source>
        <dbReference type="Pfam" id="PF22735"/>
    </source>
</evidence>
<dbReference type="Gene3D" id="1.25.40.10">
    <property type="entry name" value="Tetratricopeptide repeat domain"/>
    <property type="match status" value="1"/>
</dbReference>
<proteinExistence type="predicted"/>
<sequence length="1133" mass="128443">MAMTKLWKFLRNIQELNWTQNVEVTKTGTEAAKAVFDLAKAVKEQKPNLQDFKPYVEQISSLLDIFNSPLGQITKEAIPFASIAITILKLIFDATKKEPSLESCVILVSQVAYIESFQAILQQEPQLQEKINQDQKASDALASQIRKLGEQEFDEREAKKAILYFHETQLAEAFNQILQLRLQEAGLTETEATNLTARVARKTDEYMQDALVQIGDKVKQLVQWYSVGGKEKLEKNLNIEDYLEQIIKPKPEENIFDETHITFRDLYVPLQIKELHDENNAIYQIEEYVKAILDNLDQNQQKQVLFIQGEAGRGKSVFCRMFADKVRQELHPSFTPILIRLRELRVLKDNLTDTLENYLENVDFVKSDDGWLTDKNTRFLFLLDGFDELLLEGRTSGGLKEFLEQVEKFQKDNLCHHQFIVTGRPLALQGIDRLLSQTKSLKRVELQPMDDAIRETWLKKWEDKVGTQEANDFQQFLQACPDEIKNKLAREPLLLYLLARMHREQRLNVQMFADAKGIQAKIRIYDESVKWVLEKQRESESQNDNLRLTKLESEDLREFLTEAALCVVQSGNETAKVAMLETRLKDGKSPAAELIQKARQENYFDKNQQDKLLNNLLTAFYIKPASGDKGGSVEFVHKSFGEFLFAERLIESFVDWTTKVAKRQREDDLVTTSVMDGQIYDLLGYGNLTREIVEYLMGLLAESSEFNDVERLQKLFQRLEYFYFRWSDGEFIDAEDANLPQMKKKQLREQLPDRENHLGLRQVDVYTGLNVMILLLKLHRYAQTKDELKDKISFHPCGKPNSNEFDSERLLRIIGYSQCLGVSGFNNNLRLFLGGADLSGAYLSGADLSDAYLSRANLSDAYLSGANLSGADLSGVNLNDAYLSRASLSLANLTDANLTDAKLSLANLSLANLSGANLTDAKLRDANLSGVDLTCAYLSDADLSGANLSRTNLSGANLQAVLWDSQTKWLNAEGLHEVVNVSQELAQDSAFAAAVSWKQGISWVKEGKIEEAKKAFSQALKHQPTLNDSAEYWNSICWFGSVHSHAKGVLPVCEKAVSLDPENKFYQDSRGLAKALTGDLVGALADFQAAIDSGALNYSEDVKRRRLRWIEALKSGNNPLTPEELEELRQAEG</sequence>
<dbReference type="Gene3D" id="2.160.20.80">
    <property type="entry name" value="E3 ubiquitin-protein ligase SopA"/>
    <property type="match status" value="1"/>
</dbReference>
<evidence type="ECO:0000313" key="6">
    <source>
        <dbReference type="Proteomes" id="UP000632766"/>
    </source>
</evidence>
<dbReference type="PANTHER" id="PTHR14136:SF17">
    <property type="entry name" value="BTB_POZ DOMAIN-CONTAINING PROTEIN KCTD9"/>
    <property type="match status" value="1"/>
</dbReference>